<feature type="non-terminal residue" evidence="3">
    <location>
        <position position="96"/>
    </location>
</feature>
<evidence type="ECO:0000313" key="3">
    <source>
        <dbReference type="EMBL" id="GAG41539.1"/>
    </source>
</evidence>
<evidence type="ECO:0000256" key="1">
    <source>
        <dbReference type="SAM" id="MobiDB-lite"/>
    </source>
</evidence>
<protein>
    <recommendedName>
        <fullName evidence="2">NADP-dependent oxidoreductase domain-containing protein</fullName>
    </recommendedName>
</protein>
<comment type="caution">
    <text evidence="3">The sequence shown here is derived from an EMBL/GenBank/DDBJ whole genome shotgun (WGS) entry which is preliminary data.</text>
</comment>
<evidence type="ECO:0000259" key="2">
    <source>
        <dbReference type="Pfam" id="PF00248"/>
    </source>
</evidence>
<sequence>MATGGAAAAASGLPLDARGQQSENKPKINRYRTLGRTDFQVSDISIGGATTEANVFRYAYDHGVTYFDNSEEYGGGASEKALGEALQHMDRKKVFV</sequence>
<dbReference type="Pfam" id="PF00248">
    <property type="entry name" value="Aldo_ket_red"/>
    <property type="match status" value="1"/>
</dbReference>
<dbReference type="AlphaFoldDB" id="X0XED0"/>
<feature type="domain" description="NADP-dependent oxidoreductase" evidence="2">
    <location>
        <begin position="53"/>
        <end position="96"/>
    </location>
</feature>
<dbReference type="PANTHER" id="PTHR43312">
    <property type="entry name" value="D-THREO-ALDOSE 1-DEHYDROGENASE"/>
    <property type="match status" value="1"/>
</dbReference>
<gene>
    <name evidence="3" type="ORF">S01H1_64356</name>
</gene>
<proteinExistence type="predicted"/>
<feature type="region of interest" description="Disordered" evidence="1">
    <location>
        <begin position="1"/>
        <end position="28"/>
    </location>
</feature>
<dbReference type="InterPro" id="IPR023210">
    <property type="entry name" value="NADP_OxRdtase_dom"/>
</dbReference>
<name>X0XED0_9ZZZZ</name>
<dbReference type="InterPro" id="IPR036812">
    <property type="entry name" value="NAD(P)_OxRdtase_dom_sf"/>
</dbReference>
<dbReference type="PANTHER" id="PTHR43312:SF1">
    <property type="entry name" value="NADP-DEPENDENT OXIDOREDUCTASE DOMAIN-CONTAINING PROTEIN"/>
    <property type="match status" value="1"/>
</dbReference>
<dbReference type="InterPro" id="IPR053135">
    <property type="entry name" value="AKR2_Oxidoreductase"/>
</dbReference>
<dbReference type="Gene3D" id="3.20.20.100">
    <property type="entry name" value="NADP-dependent oxidoreductase domain"/>
    <property type="match status" value="1"/>
</dbReference>
<dbReference type="EMBL" id="BARS01042413">
    <property type="protein sequence ID" value="GAG41539.1"/>
    <property type="molecule type" value="Genomic_DNA"/>
</dbReference>
<feature type="compositionally biased region" description="Low complexity" evidence="1">
    <location>
        <begin position="1"/>
        <end position="12"/>
    </location>
</feature>
<organism evidence="3">
    <name type="scientific">marine sediment metagenome</name>
    <dbReference type="NCBI Taxonomy" id="412755"/>
    <lineage>
        <taxon>unclassified sequences</taxon>
        <taxon>metagenomes</taxon>
        <taxon>ecological metagenomes</taxon>
    </lineage>
</organism>
<reference evidence="3" key="1">
    <citation type="journal article" date="2014" name="Front. Microbiol.">
        <title>High frequency of phylogenetically diverse reductive dehalogenase-homologous genes in deep subseafloor sedimentary metagenomes.</title>
        <authorList>
            <person name="Kawai M."/>
            <person name="Futagami T."/>
            <person name="Toyoda A."/>
            <person name="Takaki Y."/>
            <person name="Nishi S."/>
            <person name="Hori S."/>
            <person name="Arai W."/>
            <person name="Tsubouchi T."/>
            <person name="Morono Y."/>
            <person name="Uchiyama I."/>
            <person name="Ito T."/>
            <person name="Fujiyama A."/>
            <person name="Inagaki F."/>
            <person name="Takami H."/>
        </authorList>
    </citation>
    <scope>NUCLEOTIDE SEQUENCE</scope>
    <source>
        <strain evidence="3">Expedition CK06-06</strain>
    </source>
</reference>
<dbReference type="SUPFAM" id="SSF51430">
    <property type="entry name" value="NAD(P)-linked oxidoreductase"/>
    <property type="match status" value="1"/>
</dbReference>
<accession>X0XED0</accession>